<sequence>MRQFAEKLATLEFKTTKKETIDANAELVASICILHCKDIERSNGEHVI</sequence>
<evidence type="ECO:0000313" key="1">
    <source>
        <dbReference type="EMBL" id="QXR28610.1"/>
    </source>
</evidence>
<dbReference type="Proteomes" id="UP000279359">
    <property type="component" value="Chromosome"/>
</dbReference>
<proteinExistence type="predicted"/>
<dbReference type="RefSeq" id="WP_171425360.1">
    <property type="nucleotide sequence ID" value="NZ_CP078018.1"/>
</dbReference>
<reference evidence="1" key="2">
    <citation type="submission" date="2021-06" db="EMBL/GenBank/DDBJ databases">
        <authorList>
            <person name="Diorio-Toth L."/>
        </authorList>
    </citation>
    <scope>NUCLEOTIDE SEQUENCE</scope>
    <source>
        <strain evidence="1">AJ_351</strain>
    </source>
</reference>
<protein>
    <submittedName>
        <fullName evidence="1">Uncharacterized protein</fullName>
    </submittedName>
</protein>
<accession>A0A8F6MKM3</accession>
<organism evidence="1">
    <name type="scientific">Acinetobacter junii</name>
    <dbReference type="NCBI Taxonomy" id="40215"/>
    <lineage>
        <taxon>Bacteria</taxon>
        <taxon>Pseudomonadati</taxon>
        <taxon>Pseudomonadota</taxon>
        <taxon>Gammaproteobacteria</taxon>
        <taxon>Moraxellales</taxon>
        <taxon>Moraxellaceae</taxon>
        <taxon>Acinetobacter</taxon>
    </lineage>
</organism>
<gene>
    <name evidence="1" type="ORF">EGT69_004670</name>
</gene>
<reference evidence="1" key="1">
    <citation type="journal article" date="2019" name="Nat. Commun.">
        <title>Spatiotemporal dynamics of multidrug resistant bacteria on intensive care unit surfaces.</title>
        <authorList>
            <person name="D'Souza A.W."/>
            <person name="Potter R.F."/>
            <person name="Wallace M."/>
            <person name="Shupe A."/>
            <person name="Patel S."/>
            <person name="Sun X."/>
            <person name="Gul D."/>
            <person name="Kwon J.H."/>
            <person name="Andleeb S."/>
            <person name="Burnham C.D."/>
            <person name="Dantas G."/>
        </authorList>
    </citation>
    <scope>NUCLEOTIDE SEQUENCE</scope>
    <source>
        <strain evidence="1">AJ_351</strain>
    </source>
</reference>
<dbReference type="AlphaFoldDB" id="A0A8F6MKM3"/>
<dbReference type="EMBL" id="CP078018">
    <property type="protein sequence ID" value="QXR28610.1"/>
    <property type="molecule type" value="Genomic_DNA"/>
</dbReference>
<name>A0A8F6MKM3_ACIJU</name>